<dbReference type="EMBL" id="JAUKUD010000007">
    <property type="protein sequence ID" value="KAK0737786.1"/>
    <property type="molecule type" value="Genomic_DNA"/>
</dbReference>
<sequence length="159" mass="17398">MNSSGALGREAGPVVGDGLLSSLRRSRLASTCFKNGRLIGCGLPLIEGADHDRPVRSTPASAWRVVKRFNCQYLCEPDISFHLSNTIDETGLRDSNSARRNITERYLLECDKIFAVCNTGRAVTDESVEEVFNRAKRAELSNVSIICTKSDQAPVSFSS</sequence>
<dbReference type="AlphaFoldDB" id="A0AA40BP69"/>
<proteinExistence type="predicted"/>
<evidence type="ECO:0000313" key="1">
    <source>
        <dbReference type="EMBL" id="KAK0737786.1"/>
    </source>
</evidence>
<protein>
    <submittedName>
        <fullName evidence="1">Uncharacterized protein</fullName>
    </submittedName>
</protein>
<organism evidence="1 2">
    <name type="scientific">Schizothecium vesticola</name>
    <dbReference type="NCBI Taxonomy" id="314040"/>
    <lineage>
        <taxon>Eukaryota</taxon>
        <taxon>Fungi</taxon>
        <taxon>Dikarya</taxon>
        <taxon>Ascomycota</taxon>
        <taxon>Pezizomycotina</taxon>
        <taxon>Sordariomycetes</taxon>
        <taxon>Sordariomycetidae</taxon>
        <taxon>Sordariales</taxon>
        <taxon>Schizotheciaceae</taxon>
        <taxon>Schizothecium</taxon>
    </lineage>
</organism>
<evidence type="ECO:0000313" key="2">
    <source>
        <dbReference type="Proteomes" id="UP001172155"/>
    </source>
</evidence>
<reference evidence="1" key="1">
    <citation type="submission" date="2023-06" db="EMBL/GenBank/DDBJ databases">
        <title>Genome-scale phylogeny and comparative genomics of the fungal order Sordariales.</title>
        <authorList>
            <consortium name="Lawrence Berkeley National Laboratory"/>
            <person name="Hensen N."/>
            <person name="Bonometti L."/>
            <person name="Westerberg I."/>
            <person name="Brannstrom I.O."/>
            <person name="Guillou S."/>
            <person name="Cros-Aarteil S."/>
            <person name="Calhoun S."/>
            <person name="Haridas S."/>
            <person name="Kuo A."/>
            <person name="Mondo S."/>
            <person name="Pangilinan J."/>
            <person name="Riley R."/>
            <person name="LaButti K."/>
            <person name="Andreopoulos B."/>
            <person name="Lipzen A."/>
            <person name="Chen C."/>
            <person name="Yanf M."/>
            <person name="Daum C."/>
            <person name="Ng V."/>
            <person name="Clum A."/>
            <person name="Steindorff A."/>
            <person name="Ohm R."/>
            <person name="Martin F."/>
            <person name="Silar P."/>
            <person name="Natvig D."/>
            <person name="Lalanne C."/>
            <person name="Gautier V."/>
            <person name="Ament-velasquez S.L."/>
            <person name="Kruys A."/>
            <person name="Hutchinson M.I."/>
            <person name="Powell A.J."/>
            <person name="Barry K."/>
            <person name="Miller A.N."/>
            <person name="Grigoriev I.V."/>
            <person name="Debuchy R."/>
            <person name="Gladieux P."/>
            <person name="Thoren M.H."/>
            <person name="Johannesson H."/>
        </authorList>
    </citation>
    <scope>NUCLEOTIDE SEQUENCE</scope>
    <source>
        <strain evidence="1">SMH3187-1</strain>
    </source>
</reference>
<dbReference type="Proteomes" id="UP001172155">
    <property type="component" value="Unassembled WGS sequence"/>
</dbReference>
<comment type="caution">
    <text evidence="1">The sequence shown here is derived from an EMBL/GenBank/DDBJ whole genome shotgun (WGS) entry which is preliminary data.</text>
</comment>
<gene>
    <name evidence="1" type="ORF">B0T18DRAFT_473660</name>
</gene>
<accession>A0AA40BP69</accession>
<name>A0AA40BP69_9PEZI</name>
<keyword evidence="2" id="KW-1185">Reference proteome</keyword>